<gene>
    <name evidence="12" type="ORF">PLOB_00030398</name>
</gene>
<sequence length="360" mass="39616">MAAVLIPRSYNKLFLRFPTLISRNLHCSYKEIVENNTFSLNAISYRKSHKMSAFSTSSEKSSSLDLSGIFPPIVTPFQENEDISYDKLTENFNKWKDVPFRGYVVQGSNGEYAYMKAEEKIALVQKVRELAPKDKLILAGSGCEATRDTIEMTTKMAEAGADAALVVTPCFYKNGMTSDALEKHFTKVADNSPIPVILYSVPANTGIDLPAECIIKLSAHPNIIGLKDSGGDITKIGYIIHKTASRNFQVLAGSASFLFPSYCLGAVGGVCALANVLGRQVCQLHELYKQGKMEDAKLLQHKLIQPNTAVTKTFGVPGLKKSMEFFGYYGGPTRSPLLPLKDAQIAQLREIFKLFEGFQG</sequence>
<dbReference type="PROSITE" id="PS00666">
    <property type="entry name" value="DHDPS_2"/>
    <property type="match status" value="1"/>
</dbReference>
<comment type="similarity">
    <text evidence="2">Belongs to the DapA family.</text>
</comment>
<comment type="catalytic activity">
    <reaction evidence="11">
        <text>(4S)-4-hydroxy-2-oxoglutarate = glyoxylate + pyruvate</text>
        <dbReference type="Rhea" id="RHEA:35639"/>
        <dbReference type="ChEBI" id="CHEBI:15361"/>
        <dbReference type="ChEBI" id="CHEBI:36655"/>
        <dbReference type="ChEBI" id="CHEBI:71685"/>
        <dbReference type="EC" id="4.1.3.16"/>
    </reaction>
</comment>
<organism evidence="12 13">
    <name type="scientific">Porites lobata</name>
    <dbReference type="NCBI Taxonomy" id="104759"/>
    <lineage>
        <taxon>Eukaryota</taxon>
        <taxon>Metazoa</taxon>
        <taxon>Cnidaria</taxon>
        <taxon>Anthozoa</taxon>
        <taxon>Hexacorallia</taxon>
        <taxon>Scleractinia</taxon>
        <taxon>Fungiina</taxon>
        <taxon>Poritidae</taxon>
        <taxon>Porites</taxon>
    </lineage>
</organism>
<evidence type="ECO:0000256" key="3">
    <source>
        <dbReference type="ARBA" id="ARBA00011881"/>
    </source>
</evidence>
<dbReference type="Pfam" id="PF00701">
    <property type="entry name" value="DHDPS"/>
    <property type="match status" value="1"/>
</dbReference>
<evidence type="ECO:0000313" key="12">
    <source>
        <dbReference type="EMBL" id="CAH3124065.1"/>
    </source>
</evidence>
<evidence type="ECO:0000256" key="7">
    <source>
        <dbReference type="ARBA" id="ARBA00023270"/>
    </source>
</evidence>
<protein>
    <recommendedName>
        <fullName evidence="5">4-hydroxy-2-oxoglutarate aldolase, mitochondrial</fullName>
        <ecNumber evidence="4">4.1.3.16</ecNumber>
    </recommendedName>
    <alternativeName>
        <fullName evidence="9">Dihydrodipicolinate synthase-like</fullName>
    </alternativeName>
    <alternativeName>
        <fullName evidence="8">Probable 2-keto-4-hydroxyglutarate aldolase</fullName>
    </alternativeName>
</protein>
<evidence type="ECO:0000256" key="2">
    <source>
        <dbReference type="ARBA" id="ARBA00007592"/>
    </source>
</evidence>
<evidence type="ECO:0000256" key="10">
    <source>
        <dbReference type="ARBA" id="ARBA00033610"/>
    </source>
</evidence>
<dbReference type="InterPro" id="IPR013785">
    <property type="entry name" value="Aldolase_TIM"/>
</dbReference>
<evidence type="ECO:0000256" key="1">
    <source>
        <dbReference type="ARBA" id="ARBA00002577"/>
    </source>
</evidence>
<proteinExistence type="inferred from homology"/>
<dbReference type="EC" id="4.1.3.16" evidence="4"/>
<comment type="catalytic activity">
    <reaction evidence="10">
        <text>(4R)-4-hydroxy-2-oxoglutarate = glyoxylate + pyruvate</text>
        <dbReference type="Rhea" id="RHEA:30687"/>
        <dbReference type="ChEBI" id="CHEBI:15361"/>
        <dbReference type="ChEBI" id="CHEBI:36655"/>
        <dbReference type="ChEBI" id="CHEBI:62213"/>
        <dbReference type="EC" id="4.1.3.16"/>
    </reaction>
</comment>
<dbReference type="EMBL" id="CALNXK010000039">
    <property type="protein sequence ID" value="CAH3124065.1"/>
    <property type="molecule type" value="Genomic_DNA"/>
</dbReference>
<comment type="function">
    <text evidence="1">Catalyzes the final step in the metabolic pathway of hydroxyproline.</text>
</comment>
<comment type="caution">
    <text evidence="12">The sequence shown here is derived from an EMBL/GenBank/DDBJ whole genome shotgun (WGS) entry which is preliminary data.</text>
</comment>
<evidence type="ECO:0000256" key="6">
    <source>
        <dbReference type="ARBA" id="ARBA00023239"/>
    </source>
</evidence>
<reference evidence="12 13" key="1">
    <citation type="submission" date="2022-05" db="EMBL/GenBank/DDBJ databases">
        <authorList>
            <consortium name="Genoscope - CEA"/>
            <person name="William W."/>
        </authorList>
    </citation>
    <scope>NUCLEOTIDE SEQUENCE [LARGE SCALE GENOMIC DNA]</scope>
</reference>
<dbReference type="Proteomes" id="UP001159405">
    <property type="component" value="Unassembled WGS sequence"/>
</dbReference>
<evidence type="ECO:0000313" key="13">
    <source>
        <dbReference type="Proteomes" id="UP001159405"/>
    </source>
</evidence>
<dbReference type="PANTHER" id="PTHR12128:SF66">
    <property type="entry name" value="4-HYDROXY-2-OXOGLUTARATE ALDOLASE, MITOCHONDRIAL"/>
    <property type="match status" value="1"/>
</dbReference>
<dbReference type="PANTHER" id="PTHR12128">
    <property type="entry name" value="DIHYDRODIPICOLINATE SYNTHASE"/>
    <property type="match status" value="1"/>
</dbReference>
<evidence type="ECO:0000256" key="4">
    <source>
        <dbReference type="ARBA" id="ARBA00012215"/>
    </source>
</evidence>
<dbReference type="Gene3D" id="3.20.20.70">
    <property type="entry name" value="Aldolase class I"/>
    <property type="match status" value="1"/>
</dbReference>
<name>A0ABN8P089_9CNID</name>
<dbReference type="InterPro" id="IPR002220">
    <property type="entry name" value="DapA-like"/>
</dbReference>
<dbReference type="SMART" id="SM01130">
    <property type="entry name" value="DHDPS"/>
    <property type="match status" value="1"/>
</dbReference>
<dbReference type="SUPFAM" id="SSF51569">
    <property type="entry name" value="Aldolase"/>
    <property type="match status" value="1"/>
</dbReference>
<dbReference type="PRINTS" id="PR00146">
    <property type="entry name" value="DHPICSNTHASE"/>
</dbReference>
<keyword evidence="7" id="KW-0704">Schiff base</keyword>
<accession>A0ABN8P089</accession>
<evidence type="ECO:0000256" key="5">
    <source>
        <dbReference type="ARBA" id="ARBA00018425"/>
    </source>
</evidence>
<keyword evidence="13" id="KW-1185">Reference proteome</keyword>
<evidence type="ECO:0000256" key="8">
    <source>
        <dbReference type="ARBA" id="ARBA00030874"/>
    </source>
</evidence>
<comment type="subunit">
    <text evidence="3">Homotetramer.</text>
</comment>
<keyword evidence="6" id="KW-0456">Lyase</keyword>
<dbReference type="CDD" id="cd00408">
    <property type="entry name" value="DHDPS-like"/>
    <property type="match status" value="1"/>
</dbReference>
<evidence type="ECO:0000256" key="9">
    <source>
        <dbReference type="ARBA" id="ARBA00032879"/>
    </source>
</evidence>
<evidence type="ECO:0000256" key="11">
    <source>
        <dbReference type="ARBA" id="ARBA00033613"/>
    </source>
</evidence>
<dbReference type="InterPro" id="IPR020625">
    <property type="entry name" value="Schiff_base-form_aldolases_AS"/>
</dbReference>